<reference evidence="4" key="2">
    <citation type="submission" date="2020-05" db="UniProtKB">
        <authorList>
            <consortium name="EnsemblMetazoa"/>
        </authorList>
    </citation>
    <scope>IDENTIFICATION</scope>
    <source>
        <strain evidence="4">wikel</strain>
    </source>
</reference>
<dbReference type="EnsemblMetazoa" id="ISCW018068-RA">
    <property type="protein sequence ID" value="ISCW018068-PA"/>
    <property type="gene ID" value="ISCW018068"/>
</dbReference>
<feature type="non-terminal residue" evidence="3">
    <location>
        <position position="1"/>
    </location>
</feature>
<reference evidence="3 5" key="1">
    <citation type="submission" date="2008-03" db="EMBL/GenBank/DDBJ databases">
        <title>Annotation of Ixodes scapularis.</title>
        <authorList>
            <consortium name="Ixodes scapularis Genome Project Consortium"/>
            <person name="Caler E."/>
            <person name="Hannick L.I."/>
            <person name="Bidwell S."/>
            <person name="Joardar V."/>
            <person name="Thiagarajan M."/>
            <person name="Amedeo P."/>
            <person name="Galinsky K.J."/>
            <person name="Schobel S."/>
            <person name="Inman J."/>
            <person name="Hostetler J."/>
            <person name="Miller J."/>
            <person name="Hammond M."/>
            <person name="Megy K."/>
            <person name="Lawson D."/>
            <person name="Kodira C."/>
            <person name="Sutton G."/>
            <person name="Meyer J."/>
            <person name="Hill C.A."/>
            <person name="Birren B."/>
            <person name="Nene V."/>
            <person name="Collins F."/>
            <person name="Alarcon-Chaidez F."/>
            <person name="Wikel S."/>
            <person name="Strausberg R."/>
        </authorList>
    </citation>
    <scope>NUCLEOTIDE SEQUENCE [LARGE SCALE GENOMIC DNA]</scope>
    <source>
        <strain evidence="5">Wikel</strain>
        <strain evidence="3">Wikel colony</strain>
    </source>
</reference>
<sequence length="143" mass="15805">CFDTFFTCIVSVAIVLVNCQIYPDVIAHWNRTGPIIIKHGCPTTARTEEAAFLFPRPLTFKNGMPFVLLSFRAYVSLVQYGPEKRPGSCFYGNCYLITDTITEATPPDITQRTQVENGTTPTPPVENDIGSTPPMRNGTSPTE</sequence>
<evidence type="ECO:0000313" key="5">
    <source>
        <dbReference type="Proteomes" id="UP000001555"/>
    </source>
</evidence>
<dbReference type="EMBL" id="DS709441">
    <property type="protein sequence ID" value="EEC05787.1"/>
    <property type="molecule type" value="Genomic_DNA"/>
</dbReference>
<organism>
    <name type="scientific">Ixodes scapularis</name>
    <name type="common">Black-legged tick</name>
    <name type="synonym">Deer tick</name>
    <dbReference type="NCBI Taxonomy" id="6945"/>
    <lineage>
        <taxon>Eukaryota</taxon>
        <taxon>Metazoa</taxon>
        <taxon>Ecdysozoa</taxon>
        <taxon>Arthropoda</taxon>
        <taxon>Chelicerata</taxon>
        <taxon>Arachnida</taxon>
        <taxon>Acari</taxon>
        <taxon>Parasitiformes</taxon>
        <taxon>Ixodida</taxon>
        <taxon>Ixodoidea</taxon>
        <taxon>Ixodidae</taxon>
        <taxon>Ixodinae</taxon>
        <taxon>Ixodes</taxon>
    </lineage>
</organism>
<protein>
    <submittedName>
        <fullName evidence="3 4">Salivary mucin, putative</fullName>
    </submittedName>
</protein>
<dbReference type="HOGENOM" id="CLU_1810998_0_0_1"/>
<name>B7PGR5_IXOSC</name>
<dbReference type="VEuPathDB" id="VectorBase:ISCW018068"/>
<evidence type="ECO:0000256" key="1">
    <source>
        <dbReference type="SAM" id="MobiDB-lite"/>
    </source>
</evidence>
<accession>B7PGR5</accession>
<evidence type="ECO:0000256" key="2">
    <source>
        <dbReference type="SAM" id="SignalP"/>
    </source>
</evidence>
<dbReference type="PaxDb" id="6945-B7PGR5"/>
<keyword evidence="2" id="KW-0732">Signal</keyword>
<evidence type="ECO:0000313" key="3">
    <source>
        <dbReference type="EMBL" id="EEC05787.1"/>
    </source>
</evidence>
<keyword evidence="5" id="KW-1185">Reference proteome</keyword>
<feature type="non-terminal residue" evidence="3">
    <location>
        <position position="143"/>
    </location>
</feature>
<dbReference type="EMBL" id="ABJB010311034">
    <property type="status" value="NOT_ANNOTATED_CDS"/>
    <property type="molecule type" value="Genomic_DNA"/>
</dbReference>
<gene>
    <name evidence="3" type="ORF">IscW_ISCW018068</name>
</gene>
<proteinExistence type="predicted"/>
<feature type="compositionally biased region" description="Polar residues" evidence="1">
    <location>
        <begin position="105"/>
        <end position="120"/>
    </location>
</feature>
<dbReference type="EMBL" id="ABJB010697811">
    <property type="status" value="NOT_ANNOTATED_CDS"/>
    <property type="molecule type" value="Genomic_DNA"/>
</dbReference>
<dbReference type="AlphaFoldDB" id="B7PGR5"/>
<feature type="chain" id="PRO_5010959755" evidence="2">
    <location>
        <begin position="28"/>
        <end position="143"/>
    </location>
</feature>
<dbReference type="Proteomes" id="UP000001555">
    <property type="component" value="Unassembled WGS sequence"/>
</dbReference>
<evidence type="ECO:0000313" key="4">
    <source>
        <dbReference type="EnsemblMetazoa" id="ISCW018068-PA"/>
    </source>
</evidence>
<feature type="signal peptide" evidence="2">
    <location>
        <begin position="1"/>
        <end position="27"/>
    </location>
</feature>
<dbReference type="VEuPathDB" id="VectorBase:ISCP_010598"/>
<feature type="region of interest" description="Disordered" evidence="1">
    <location>
        <begin position="105"/>
        <end position="143"/>
    </location>
</feature>
<dbReference type="VEuPathDB" id="VectorBase:ISCI018068"/>